<dbReference type="AlphaFoldDB" id="A0A1H6D977"/>
<gene>
    <name evidence="1" type="ORF">SAMN05216223_11367</name>
</gene>
<protein>
    <submittedName>
        <fullName evidence="1">Uncharacterized protein</fullName>
    </submittedName>
</protein>
<name>A0A1H6D977_9ACTN</name>
<proteinExistence type="predicted"/>
<dbReference type="RefSeq" id="WP_103888578.1">
    <property type="nucleotide sequence ID" value="NZ_FNVU01000013.1"/>
</dbReference>
<accession>A0A1H6D977</accession>
<sequence length="191" mass="21015">MGADIHGQVECRPAYRILDEDDAPWRPAIDLHLLYGGRDYDVFGCLFGVRNHAGLRPLAAGRGLPGDVSTEVRREFASGEGLFHSATWIGWPEVAAADWDEPAERADARVHEYAPVPGGGWELAGKSFQDTGGRPVGAEWTRDGRRFRVARMTRREAVPPDGTWAPVWTVMRALAGVHGAANVRLVAWFDN</sequence>
<evidence type="ECO:0000313" key="2">
    <source>
        <dbReference type="Proteomes" id="UP000236754"/>
    </source>
</evidence>
<dbReference type="OrthoDB" id="3464282at2"/>
<dbReference type="EMBL" id="FNVU01000013">
    <property type="protein sequence ID" value="SEG82047.1"/>
    <property type="molecule type" value="Genomic_DNA"/>
</dbReference>
<reference evidence="1 2" key="1">
    <citation type="submission" date="2016-10" db="EMBL/GenBank/DDBJ databases">
        <authorList>
            <person name="de Groot N.N."/>
        </authorList>
    </citation>
    <scope>NUCLEOTIDE SEQUENCE [LARGE SCALE GENOMIC DNA]</scope>
    <source>
        <strain evidence="1 2">CGMCC 4.2023</strain>
    </source>
</reference>
<evidence type="ECO:0000313" key="1">
    <source>
        <dbReference type="EMBL" id="SEG82047.1"/>
    </source>
</evidence>
<organism evidence="1 2">
    <name type="scientific">Actinacidiphila yanglinensis</name>
    <dbReference type="NCBI Taxonomy" id="310779"/>
    <lineage>
        <taxon>Bacteria</taxon>
        <taxon>Bacillati</taxon>
        <taxon>Actinomycetota</taxon>
        <taxon>Actinomycetes</taxon>
        <taxon>Kitasatosporales</taxon>
        <taxon>Streptomycetaceae</taxon>
        <taxon>Actinacidiphila</taxon>
    </lineage>
</organism>
<dbReference type="Proteomes" id="UP000236754">
    <property type="component" value="Unassembled WGS sequence"/>
</dbReference>
<keyword evidence="2" id="KW-1185">Reference proteome</keyword>